<dbReference type="GeneID" id="78820491"/>
<dbReference type="PANTHER" id="PTHR41710">
    <property type="entry name" value="GLYCOSYL TRANSFERASE, FAMILY 39"/>
    <property type="match status" value="1"/>
</dbReference>
<feature type="transmembrane region" description="Helical" evidence="2">
    <location>
        <begin position="181"/>
        <end position="197"/>
    </location>
</feature>
<dbReference type="Proteomes" id="UP001596432">
    <property type="component" value="Unassembled WGS sequence"/>
</dbReference>
<name>A0ABD5Y1T5_9EURY</name>
<dbReference type="InterPro" id="IPR038731">
    <property type="entry name" value="RgtA/B/C-like"/>
</dbReference>
<feature type="compositionally biased region" description="Acidic residues" evidence="1">
    <location>
        <begin position="13"/>
        <end position="22"/>
    </location>
</feature>
<evidence type="ECO:0000259" key="3">
    <source>
        <dbReference type="Pfam" id="PF13231"/>
    </source>
</evidence>
<evidence type="ECO:0000313" key="4">
    <source>
        <dbReference type="EMBL" id="MFC7140211.1"/>
    </source>
</evidence>
<keyword evidence="2" id="KW-1133">Transmembrane helix</keyword>
<feature type="transmembrane region" description="Helical" evidence="2">
    <location>
        <begin position="159"/>
        <end position="175"/>
    </location>
</feature>
<gene>
    <name evidence="4" type="ORF">ACFQMA_10250</name>
</gene>
<sequence length="634" mass="69497">MRRSDSESAARDESDDAADAPESESSHDGVDEASEPGPESGPDHGDPSRFGPLDRLDEATRWVLGIVFVGFVLRFALLGARVAHFDEGRVAWWADHFLDTGQFEYRYIIHGPLVQHVNKFIFDAFGTSDVTMRLFVAVVGALLPLSALLFREHLDRDEIVGVAFFLALNPLLVYYSRFYRSTLIAAAFAFVAFGLLVRAYDEWNVRYVHAAVVFVALAFTAKENAAVYLLVWVGATALLVDQLLFRTGDDQSGFEWLRARVAETDRRPIAEYVADFVWHFAVAVVLFLGVTLYFYAPRSPGTEAVGFWQTVFNPTLFPELFDRTLDDVVEGYSYWFGGTTDAGCRKENVIDAYLCFLGQELHAMAQAAFALSAMAVVGFIAERWGRVRSRAVVLFCAYWGFVSVIGYPLGTDIANAWIAVNALVPLAVPAGVGIALVVDRARDSLHTGSVRFGVTAFVLLLIGGYMATSMATSVYLNPSSEGNELVQYAQPADDFRPSMQVLEERAETHEGTDVLIVGSSYVRDNPRSGGLEPRCSSISETLPLQWYIESYGATGDCVQSADQAVQRLQSEDSDPLVVIAPQSLENDLSPAVEGYDSEVHRMRVYGSKTVFFTARSPGTGASAGNATALEPPTG</sequence>
<keyword evidence="5" id="KW-1185">Reference proteome</keyword>
<feature type="transmembrane region" description="Helical" evidence="2">
    <location>
        <begin position="130"/>
        <end position="150"/>
    </location>
</feature>
<comment type="caution">
    <text evidence="4">The sequence shown here is derived from an EMBL/GenBank/DDBJ whole genome shotgun (WGS) entry which is preliminary data.</text>
</comment>
<feature type="region of interest" description="Disordered" evidence="1">
    <location>
        <begin position="1"/>
        <end position="51"/>
    </location>
</feature>
<feature type="transmembrane region" description="Helical" evidence="2">
    <location>
        <begin position="450"/>
        <end position="476"/>
    </location>
</feature>
<evidence type="ECO:0000313" key="5">
    <source>
        <dbReference type="Proteomes" id="UP001596432"/>
    </source>
</evidence>
<feature type="transmembrane region" description="Helical" evidence="2">
    <location>
        <begin position="276"/>
        <end position="296"/>
    </location>
</feature>
<dbReference type="AlphaFoldDB" id="A0ABD5Y1T5"/>
<proteinExistence type="predicted"/>
<dbReference type="InterPro" id="IPR019962">
    <property type="entry name" value="CHP03663"/>
</dbReference>
<accession>A0ABD5Y1T5</accession>
<protein>
    <submittedName>
        <fullName evidence="4">Flippase activity-associated protein Agl23</fullName>
    </submittedName>
</protein>
<organism evidence="4 5">
    <name type="scientific">Halosimplex aquaticum</name>
    <dbReference type="NCBI Taxonomy" id="3026162"/>
    <lineage>
        <taxon>Archaea</taxon>
        <taxon>Methanobacteriati</taxon>
        <taxon>Methanobacteriota</taxon>
        <taxon>Stenosarchaea group</taxon>
        <taxon>Halobacteria</taxon>
        <taxon>Halobacteriales</taxon>
        <taxon>Haloarculaceae</taxon>
        <taxon>Halosimplex</taxon>
    </lineage>
</organism>
<dbReference type="RefSeq" id="WP_274325776.1">
    <property type="nucleotide sequence ID" value="NZ_CP118158.1"/>
</dbReference>
<feature type="transmembrane region" description="Helical" evidence="2">
    <location>
        <begin position="416"/>
        <end position="438"/>
    </location>
</feature>
<reference evidence="4 5" key="1">
    <citation type="journal article" date="2019" name="Int. J. Syst. Evol. Microbiol.">
        <title>The Global Catalogue of Microorganisms (GCM) 10K type strain sequencing project: providing services to taxonomists for standard genome sequencing and annotation.</title>
        <authorList>
            <consortium name="The Broad Institute Genomics Platform"/>
            <consortium name="The Broad Institute Genome Sequencing Center for Infectious Disease"/>
            <person name="Wu L."/>
            <person name="Ma J."/>
        </authorList>
    </citation>
    <scope>NUCLEOTIDE SEQUENCE [LARGE SCALE GENOMIC DNA]</scope>
    <source>
        <strain evidence="4 5">XZYJT29</strain>
    </source>
</reference>
<feature type="domain" description="Glycosyltransferase RgtA/B/C/D-like" evidence="3">
    <location>
        <begin position="110"/>
        <end position="241"/>
    </location>
</feature>
<evidence type="ECO:0000256" key="1">
    <source>
        <dbReference type="SAM" id="MobiDB-lite"/>
    </source>
</evidence>
<evidence type="ECO:0000256" key="2">
    <source>
        <dbReference type="SAM" id="Phobius"/>
    </source>
</evidence>
<keyword evidence="2" id="KW-0472">Membrane</keyword>
<feature type="compositionally biased region" description="Basic and acidic residues" evidence="1">
    <location>
        <begin position="41"/>
        <end position="51"/>
    </location>
</feature>
<dbReference type="NCBIfam" id="TIGR03663">
    <property type="entry name" value="flippase activity-associated protein Agl23"/>
    <property type="match status" value="1"/>
</dbReference>
<feature type="transmembrane region" description="Helical" evidence="2">
    <location>
        <begin position="392"/>
        <end position="410"/>
    </location>
</feature>
<dbReference type="PANTHER" id="PTHR41710:SF2">
    <property type="entry name" value="GLYCOSYL TRANSFERASE FAMILY 39_83 DOMAIN-CONTAINING PROTEIN"/>
    <property type="match status" value="1"/>
</dbReference>
<dbReference type="InterPro" id="IPR016950">
    <property type="entry name" value="Manno-Trfase_MA4085_prd"/>
</dbReference>
<feature type="transmembrane region" description="Helical" evidence="2">
    <location>
        <begin position="204"/>
        <end position="221"/>
    </location>
</feature>
<dbReference type="PIRSF" id="PIRSF030218">
    <property type="entry name" value="Mannosyltr_MA4085_prd"/>
    <property type="match status" value="1"/>
</dbReference>
<feature type="transmembrane region" description="Helical" evidence="2">
    <location>
        <begin position="361"/>
        <end position="380"/>
    </location>
</feature>
<dbReference type="Pfam" id="PF13231">
    <property type="entry name" value="PMT_2"/>
    <property type="match status" value="1"/>
</dbReference>
<feature type="compositionally biased region" description="Basic and acidic residues" evidence="1">
    <location>
        <begin position="1"/>
        <end position="12"/>
    </location>
</feature>
<dbReference type="EMBL" id="JBHTAS010000001">
    <property type="protein sequence ID" value="MFC7140211.1"/>
    <property type="molecule type" value="Genomic_DNA"/>
</dbReference>
<feature type="transmembrane region" description="Helical" evidence="2">
    <location>
        <begin position="62"/>
        <end position="83"/>
    </location>
</feature>
<keyword evidence="2" id="KW-0812">Transmembrane</keyword>